<evidence type="ECO:0000256" key="2">
    <source>
        <dbReference type="SAM" id="SignalP"/>
    </source>
</evidence>
<feature type="chain" id="PRO_5041469535" evidence="2">
    <location>
        <begin position="26"/>
        <end position="241"/>
    </location>
</feature>
<feature type="compositionally biased region" description="Low complexity" evidence="1">
    <location>
        <begin position="198"/>
        <end position="207"/>
    </location>
</feature>
<gene>
    <name evidence="3" type="ORF">M8523_13160</name>
</gene>
<dbReference type="EMBL" id="JAMOIM010000007">
    <property type="protein sequence ID" value="MCW6508971.1"/>
    <property type="molecule type" value="Genomic_DNA"/>
</dbReference>
<keyword evidence="4" id="KW-1185">Reference proteome</keyword>
<evidence type="ECO:0000313" key="4">
    <source>
        <dbReference type="Proteomes" id="UP001165667"/>
    </source>
</evidence>
<dbReference type="AlphaFoldDB" id="A0AA42CK91"/>
<sequence>MHFRSTCLGLTAALALAGMTGQALAQGKPATAPAAGQAPAQQPQGPVKLDLISTGSDWVKVCGQDQGNGKKICYTTRDFSTAADQPPAIALAVYDIQGDDQKVFRLLTPVGLLIRPGFRFSVDKGAQLEGSFEICMPNGCFAEAKVKQPTIDSMKKGTTLNVSFKNSANNELTFTMPLSGFGKAFDGPAIDPKVLQEKQAQMQQELQKQLEDKAKTQRQQLEQQNGAAPAAPAAKPAAPAQ</sequence>
<dbReference type="InterPro" id="IPR038696">
    <property type="entry name" value="IalB_sf"/>
</dbReference>
<proteinExistence type="predicted"/>
<comment type="caution">
    <text evidence="3">The sequence shown here is derived from an EMBL/GenBank/DDBJ whole genome shotgun (WGS) entry which is preliminary data.</text>
</comment>
<dbReference type="RefSeq" id="WP_282585332.1">
    <property type="nucleotide sequence ID" value="NZ_JAMOIM010000007.1"/>
</dbReference>
<keyword evidence="2" id="KW-0732">Signal</keyword>
<protein>
    <submittedName>
        <fullName evidence="3">Invasion associated locus B family protein</fullName>
    </submittedName>
</protein>
<evidence type="ECO:0000313" key="3">
    <source>
        <dbReference type="EMBL" id="MCW6508971.1"/>
    </source>
</evidence>
<feature type="compositionally biased region" description="Polar residues" evidence="1">
    <location>
        <begin position="217"/>
        <end position="226"/>
    </location>
</feature>
<accession>A0AA42CK91</accession>
<feature type="compositionally biased region" description="Low complexity" evidence="1">
    <location>
        <begin position="227"/>
        <end position="241"/>
    </location>
</feature>
<feature type="region of interest" description="Disordered" evidence="1">
    <location>
        <begin position="198"/>
        <end position="241"/>
    </location>
</feature>
<dbReference type="Pfam" id="PF06776">
    <property type="entry name" value="IalB"/>
    <property type="match status" value="1"/>
</dbReference>
<dbReference type="Proteomes" id="UP001165667">
    <property type="component" value="Unassembled WGS sequence"/>
</dbReference>
<organism evidence="3 4">
    <name type="scientific">Lichenifustis flavocetrariae</name>
    <dbReference type="NCBI Taxonomy" id="2949735"/>
    <lineage>
        <taxon>Bacteria</taxon>
        <taxon>Pseudomonadati</taxon>
        <taxon>Pseudomonadota</taxon>
        <taxon>Alphaproteobacteria</taxon>
        <taxon>Hyphomicrobiales</taxon>
        <taxon>Lichenihabitantaceae</taxon>
        <taxon>Lichenifustis</taxon>
    </lineage>
</organism>
<reference evidence="3" key="1">
    <citation type="submission" date="2022-05" db="EMBL/GenBank/DDBJ databases">
        <authorList>
            <person name="Pankratov T."/>
        </authorList>
    </citation>
    <scope>NUCLEOTIDE SEQUENCE</scope>
    <source>
        <strain evidence="3">BP6-180914</strain>
    </source>
</reference>
<dbReference type="InterPro" id="IPR010642">
    <property type="entry name" value="Invasion_prot_B"/>
</dbReference>
<evidence type="ECO:0000256" key="1">
    <source>
        <dbReference type="SAM" id="MobiDB-lite"/>
    </source>
</evidence>
<dbReference type="Gene3D" id="2.60.40.1880">
    <property type="entry name" value="Invasion associated locus B (IalB) protein"/>
    <property type="match status" value="1"/>
</dbReference>
<name>A0AA42CK91_9HYPH</name>
<feature type="signal peptide" evidence="2">
    <location>
        <begin position="1"/>
        <end position="25"/>
    </location>
</feature>